<evidence type="ECO:0000256" key="1">
    <source>
        <dbReference type="SAM" id="MobiDB-lite"/>
    </source>
</evidence>
<organism evidence="2 3">
    <name type="scientific">Homarus americanus</name>
    <name type="common">American lobster</name>
    <dbReference type="NCBI Taxonomy" id="6706"/>
    <lineage>
        <taxon>Eukaryota</taxon>
        <taxon>Metazoa</taxon>
        <taxon>Ecdysozoa</taxon>
        <taxon>Arthropoda</taxon>
        <taxon>Crustacea</taxon>
        <taxon>Multicrustacea</taxon>
        <taxon>Malacostraca</taxon>
        <taxon>Eumalacostraca</taxon>
        <taxon>Eucarida</taxon>
        <taxon>Decapoda</taxon>
        <taxon>Pleocyemata</taxon>
        <taxon>Astacidea</taxon>
        <taxon>Nephropoidea</taxon>
        <taxon>Nephropidae</taxon>
        <taxon>Homarus</taxon>
    </lineage>
</organism>
<evidence type="ECO:0000313" key="3">
    <source>
        <dbReference type="Proteomes" id="UP000747542"/>
    </source>
</evidence>
<sequence>MYLQQLRLRRQPPPRWSSFSVLPLVAHHTGTHDTGDASSRAHNNRTHPSQPTPTTTEHTPHSPRPHQSYLSPSTPLASDAFYHLRPTIYVLTGHSQHQPRPYSPHHSSLHTSLPMSLSSYLSPLTTLTTHRLAYTSQH</sequence>
<name>A0A8J5MLR2_HOMAM</name>
<comment type="caution">
    <text evidence="2">The sequence shown here is derived from an EMBL/GenBank/DDBJ whole genome shotgun (WGS) entry which is preliminary data.</text>
</comment>
<keyword evidence="3" id="KW-1185">Reference proteome</keyword>
<feature type="region of interest" description="Disordered" evidence="1">
    <location>
        <begin position="28"/>
        <end position="75"/>
    </location>
</feature>
<dbReference type="Proteomes" id="UP000747542">
    <property type="component" value="Unassembled WGS sequence"/>
</dbReference>
<feature type="compositionally biased region" description="Low complexity" evidence="1">
    <location>
        <begin position="46"/>
        <end position="57"/>
    </location>
</feature>
<evidence type="ECO:0000313" key="2">
    <source>
        <dbReference type="EMBL" id="KAG7156051.1"/>
    </source>
</evidence>
<reference evidence="2" key="1">
    <citation type="journal article" date="2021" name="Sci. Adv.">
        <title>The American lobster genome reveals insights on longevity, neural, and immune adaptations.</title>
        <authorList>
            <person name="Polinski J.M."/>
            <person name="Zimin A.V."/>
            <person name="Clark K.F."/>
            <person name="Kohn A.B."/>
            <person name="Sadowski N."/>
            <person name="Timp W."/>
            <person name="Ptitsyn A."/>
            <person name="Khanna P."/>
            <person name="Romanova D.Y."/>
            <person name="Williams P."/>
            <person name="Greenwood S.J."/>
            <person name="Moroz L.L."/>
            <person name="Walt D.R."/>
            <person name="Bodnar A.G."/>
        </authorList>
    </citation>
    <scope>NUCLEOTIDE SEQUENCE</scope>
    <source>
        <strain evidence="2">GMGI-L3</strain>
    </source>
</reference>
<accession>A0A8J5MLR2</accession>
<dbReference type="EMBL" id="JAHLQT010040186">
    <property type="protein sequence ID" value="KAG7156051.1"/>
    <property type="molecule type" value="Genomic_DNA"/>
</dbReference>
<proteinExistence type="predicted"/>
<dbReference type="AlphaFoldDB" id="A0A8J5MLR2"/>
<gene>
    <name evidence="2" type="ORF">Hamer_G022589</name>
</gene>
<protein>
    <submittedName>
        <fullName evidence="2">Uncharacterized protein</fullName>
    </submittedName>
</protein>